<reference evidence="4 5" key="1">
    <citation type="submission" date="2016-01" db="EMBL/GenBank/DDBJ databases">
        <title>Janibacter melonis strain CD11_4 genome sequencing and assembly.</title>
        <authorList>
            <person name="Nair G.R."/>
            <person name="Kaur G."/>
            <person name="Chander A.M."/>
            <person name="Mayilraj S."/>
        </authorList>
    </citation>
    <scope>NUCLEOTIDE SEQUENCE [LARGE SCALE GENOMIC DNA]</scope>
    <source>
        <strain evidence="4 5">CD11-4</strain>
    </source>
</reference>
<dbReference type="InterPro" id="IPR025510">
    <property type="entry name" value="DUF4397"/>
</dbReference>
<evidence type="ECO:0000256" key="2">
    <source>
        <dbReference type="SAM" id="SignalP"/>
    </source>
</evidence>
<dbReference type="Pfam" id="PF14344">
    <property type="entry name" value="DUF4397"/>
    <property type="match status" value="1"/>
</dbReference>
<keyword evidence="1" id="KW-0472">Membrane</keyword>
<keyword evidence="5" id="KW-1185">Reference proteome</keyword>
<keyword evidence="2" id="KW-0732">Signal</keyword>
<dbReference type="Proteomes" id="UP000076976">
    <property type="component" value="Unassembled WGS sequence"/>
</dbReference>
<comment type="caution">
    <text evidence="4">The sequence shown here is derived from an EMBL/GenBank/DDBJ whole genome shotgun (WGS) entry which is preliminary data.</text>
</comment>
<evidence type="ECO:0000259" key="3">
    <source>
        <dbReference type="Pfam" id="PF14344"/>
    </source>
</evidence>
<dbReference type="EMBL" id="LQZG01000001">
    <property type="protein sequence ID" value="OAB88681.1"/>
    <property type="molecule type" value="Genomic_DNA"/>
</dbReference>
<sequence>MSATTRAMGVTAAMALVGLSAAAPAHAADDAHVSILHAVPGATVDVYVNGDALLTDFKPGTLTDPQALPEGQYDLKVTAAGAGADGDAIVEANDVDVPAGANITVVAHLDADDQPALTPFVNDTSAIDAGKARLTVRHTAAAPAVDVRANEEVVFSNLTNPNEESADVAAGTVSADVVLAGTDTVAIGPADLNLGEGTNTIVYAWGSAKDKNLKLATQSISGMHSSPNGVPSGSGGQVAAADETGRYAMATLGALAAGGLVFFAGRRKSRVQA</sequence>
<protein>
    <recommendedName>
        <fullName evidence="3">DUF4397 domain-containing protein</fullName>
    </recommendedName>
</protein>
<gene>
    <name evidence="4" type="ORF">AWH69_02485</name>
</gene>
<feature type="domain" description="DUF4397" evidence="3">
    <location>
        <begin position="31"/>
        <end position="148"/>
    </location>
</feature>
<accession>A0A176QG85</accession>
<feature type="chain" id="PRO_5008048860" description="DUF4397 domain-containing protein" evidence="2">
    <location>
        <begin position="28"/>
        <end position="273"/>
    </location>
</feature>
<proteinExistence type="predicted"/>
<dbReference type="AlphaFoldDB" id="A0A176QG85"/>
<evidence type="ECO:0000313" key="4">
    <source>
        <dbReference type="EMBL" id="OAB88681.1"/>
    </source>
</evidence>
<keyword evidence="1" id="KW-1133">Transmembrane helix</keyword>
<feature type="transmembrane region" description="Helical" evidence="1">
    <location>
        <begin position="247"/>
        <end position="265"/>
    </location>
</feature>
<dbReference type="RefSeq" id="WP_068270989.1">
    <property type="nucleotide sequence ID" value="NZ_JADALA010000002.1"/>
</dbReference>
<feature type="signal peptide" evidence="2">
    <location>
        <begin position="1"/>
        <end position="27"/>
    </location>
</feature>
<name>A0A176QG85_9MICO</name>
<keyword evidence="1" id="KW-0812">Transmembrane</keyword>
<dbReference type="STRING" id="262209.AWH69_02485"/>
<organism evidence="4 5">
    <name type="scientific">Janibacter melonis</name>
    <dbReference type="NCBI Taxonomy" id="262209"/>
    <lineage>
        <taxon>Bacteria</taxon>
        <taxon>Bacillati</taxon>
        <taxon>Actinomycetota</taxon>
        <taxon>Actinomycetes</taxon>
        <taxon>Micrococcales</taxon>
        <taxon>Intrasporangiaceae</taxon>
        <taxon>Janibacter</taxon>
    </lineage>
</organism>
<evidence type="ECO:0000256" key="1">
    <source>
        <dbReference type="SAM" id="Phobius"/>
    </source>
</evidence>
<evidence type="ECO:0000313" key="5">
    <source>
        <dbReference type="Proteomes" id="UP000076976"/>
    </source>
</evidence>